<name>A0AAE1HVJ0_9NEOP</name>
<gene>
    <name evidence="3" type="ORF">KUF71_000526</name>
</gene>
<sequence>MNCIQSQVFNLVSRKHYIMADQGTNCDMYCVECNPPKLFRGPNLLNDHYKQKHEPLESCGCAFLQCKKRFIHRTSMIRHFKTFHKGPNIAPSSSRSQPTALEAVPSTSTFHEEIGSGQYGHASGFLTEDDDDDDRLSVIVDGGMNASPNPPANLEEEVRKKAIQLLIDLRSTASLTGKAIERFETGCNTLLQQFSTSAKAKLSESLKEKGMSDAEISDVLRHLDVDNPFKGLRTIEEQLKYFSENFGLVMPEEKLLDTRIDRRLDSSTNTYIQCQVFESFQYISIIATLKAIVANKKYRDLLMKSSGSTDGVIRSHMDGSRYKNHAYIQRHKFVIHILLFFDELEVTNSLGSKTIIHKLAAFFYQILNFPPEISSELSSIFLVILAYADDLKKEGAMDRVLIPLVQELNKLASEEGVPLGKFDGEEFILRAVIVAVTADTLAAHDLLGFLGPGARHFCRWCMVTRQEIRANANATGARRIPELHRHHLQQVALNKKFSTQCGVKESCRLDKIPHFSCVEGNVFDCFHDLLEGIVPLIVKLVLRHYIVVKKLLTVTDFNVRVESFSYGIPDSKNKPSPNFTKALLSSSKDKIKQTGSQMWCLIRALPFLLKDFVNEVDEHLQLIFLLQDIMQIIFSFEIKESDITSLEDFIYQHNELFFKLFIAPSQNVDQETLIDYGEDMNVIDENEDVDGDLEEVGDTEDTRNEEAQAVPTQASMTKGVHVTNKLHHLTHYPDQIREFGNPVRMWCAKFEGRLKIFRQHSSICCNFKNIPKTMARMFQLSNLKSLINDQEELYLEHQRGNTVKVSNSPYKSILNKITDQEEVIFTNSATLHGEDYRPGLFVAMPSSNREPLFCLIKEVVLAVKEVILIVAPWKNLGVSYRYHTYEVVPETGEEKRQAIAIKTSSLASHRCVAPWTANANEIFLSPRTVLL</sequence>
<dbReference type="PANTHER" id="PTHR31912:SF34">
    <property type="entry name" value="NOTOCHORD-RELATED PROTEIN"/>
    <property type="match status" value="1"/>
</dbReference>
<reference evidence="3" key="2">
    <citation type="journal article" date="2023" name="BMC Genomics">
        <title>Pest status, molecular evolution, and epigenetic factors derived from the genome assembly of Frankliniella fusca, a thysanopteran phytovirus vector.</title>
        <authorList>
            <person name="Catto M.A."/>
            <person name="Labadie P.E."/>
            <person name="Jacobson A.L."/>
            <person name="Kennedy G.G."/>
            <person name="Srinivasan R."/>
            <person name="Hunt B.G."/>
        </authorList>
    </citation>
    <scope>NUCLEOTIDE SEQUENCE</scope>
    <source>
        <strain evidence="3">PL_HMW_Pooled</strain>
    </source>
</reference>
<keyword evidence="1" id="KW-0863">Zinc-finger</keyword>
<organism evidence="3 4">
    <name type="scientific">Frankliniella fusca</name>
    <dbReference type="NCBI Taxonomy" id="407009"/>
    <lineage>
        <taxon>Eukaryota</taxon>
        <taxon>Metazoa</taxon>
        <taxon>Ecdysozoa</taxon>
        <taxon>Arthropoda</taxon>
        <taxon>Hexapoda</taxon>
        <taxon>Insecta</taxon>
        <taxon>Pterygota</taxon>
        <taxon>Neoptera</taxon>
        <taxon>Paraneoptera</taxon>
        <taxon>Thysanoptera</taxon>
        <taxon>Terebrantia</taxon>
        <taxon>Thripoidea</taxon>
        <taxon>Thripidae</taxon>
        <taxon>Frankliniella</taxon>
    </lineage>
</organism>
<dbReference type="Proteomes" id="UP001219518">
    <property type="component" value="Unassembled WGS sequence"/>
</dbReference>
<feature type="domain" description="C2H2-type" evidence="2">
    <location>
        <begin position="59"/>
        <end position="89"/>
    </location>
</feature>
<proteinExistence type="predicted"/>
<keyword evidence="1" id="KW-0479">Metal-binding</keyword>
<evidence type="ECO:0000256" key="1">
    <source>
        <dbReference type="PROSITE-ProRule" id="PRU00042"/>
    </source>
</evidence>
<dbReference type="EMBL" id="JAHWGI010001324">
    <property type="protein sequence ID" value="KAK3928256.1"/>
    <property type="molecule type" value="Genomic_DNA"/>
</dbReference>
<evidence type="ECO:0000259" key="2">
    <source>
        <dbReference type="PROSITE" id="PS50157"/>
    </source>
</evidence>
<evidence type="ECO:0000313" key="3">
    <source>
        <dbReference type="EMBL" id="KAK3928256.1"/>
    </source>
</evidence>
<evidence type="ECO:0000313" key="4">
    <source>
        <dbReference type="Proteomes" id="UP001219518"/>
    </source>
</evidence>
<keyword evidence="1" id="KW-0862">Zinc</keyword>
<dbReference type="PROSITE" id="PS50157">
    <property type="entry name" value="ZINC_FINGER_C2H2_2"/>
    <property type="match status" value="1"/>
</dbReference>
<dbReference type="GO" id="GO:0008270">
    <property type="term" value="F:zinc ion binding"/>
    <property type="evidence" value="ECO:0007669"/>
    <property type="project" value="UniProtKB-KW"/>
</dbReference>
<dbReference type="InterPro" id="IPR013087">
    <property type="entry name" value="Znf_C2H2_type"/>
</dbReference>
<keyword evidence="4" id="KW-1185">Reference proteome</keyword>
<protein>
    <submittedName>
        <fullName evidence="3">FERM domain-containing protein 1</fullName>
    </submittedName>
</protein>
<dbReference type="PROSITE" id="PS00028">
    <property type="entry name" value="ZINC_FINGER_C2H2_1"/>
    <property type="match status" value="1"/>
</dbReference>
<dbReference type="AlphaFoldDB" id="A0AAE1HVJ0"/>
<reference evidence="3" key="1">
    <citation type="submission" date="2021-07" db="EMBL/GenBank/DDBJ databases">
        <authorList>
            <person name="Catto M.A."/>
            <person name="Jacobson A."/>
            <person name="Kennedy G."/>
            <person name="Labadie P."/>
            <person name="Hunt B.G."/>
            <person name="Srinivasan R."/>
        </authorList>
    </citation>
    <scope>NUCLEOTIDE SEQUENCE</scope>
    <source>
        <strain evidence="3">PL_HMW_Pooled</strain>
        <tissue evidence="3">Head</tissue>
    </source>
</reference>
<accession>A0AAE1HVJ0</accession>
<dbReference type="PANTHER" id="PTHR31912">
    <property type="entry name" value="IP13529P"/>
    <property type="match status" value="1"/>
</dbReference>
<comment type="caution">
    <text evidence="3">The sequence shown here is derived from an EMBL/GenBank/DDBJ whole genome shotgun (WGS) entry which is preliminary data.</text>
</comment>